<accession>A0A7G9WHA8</accession>
<reference evidence="1 2" key="1">
    <citation type="submission" date="2020-08" db="EMBL/GenBank/DDBJ databases">
        <authorList>
            <person name="Ren C."/>
            <person name="Gu Y."/>
            <person name="Xu Y."/>
        </authorList>
    </citation>
    <scope>NUCLEOTIDE SEQUENCE [LARGE SCALE GENOMIC DNA]</scope>
    <source>
        <strain evidence="1 2">LBM18003</strain>
    </source>
</reference>
<protein>
    <submittedName>
        <fullName evidence="1">Zinc ribbon domain-containing protein</fullName>
    </submittedName>
</protein>
<gene>
    <name evidence="1" type="ORF">H6X83_14340</name>
</gene>
<name>A0A7G9WHA8_9FIRM</name>
<proteinExistence type="predicted"/>
<keyword evidence="2" id="KW-1185">Reference proteome</keyword>
<evidence type="ECO:0000313" key="2">
    <source>
        <dbReference type="Proteomes" id="UP000516046"/>
    </source>
</evidence>
<sequence length="70" mass="7889">MQPKQYVCPKCGCSQYETDQFQATGGNFSKIFDVQNKRFITVSCTQCGYTELYKAQTDAGMNILDFLIGN</sequence>
<dbReference type="Pfam" id="PF09855">
    <property type="entry name" value="Zn_ribbon_13"/>
    <property type="match status" value="1"/>
</dbReference>
<dbReference type="KEGG" id="caml:H6X83_14340"/>
<dbReference type="Proteomes" id="UP000516046">
    <property type="component" value="Chromosome"/>
</dbReference>
<organism evidence="1 2">
    <name type="scientific">Caproicibacterium amylolyticum</name>
    <dbReference type="NCBI Taxonomy" id="2766537"/>
    <lineage>
        <taxon>Bacteria</taxon>
        <taxon>Bacillati</taxon>
        <taxon>Bacillota</taxon>
        <taxon>Clostridia</taxon>
        <taxon>Eubacteriales</taxon>
        <taxon>Oscillospiraceae</taxon>
        <taxon>Caproicibacterium</taxon>
    </lineage>
</organism>
<evidence type="ECO:0000313" key="1">
    <source>
        <dbReference type="EMBL" id="QNO18070.1"/>
    </source>
</evidence>
<dbReference type="RefSeq" id="WP_212507135.1">
    <property type="nucleotide sequence ID" value="NZ_CP060696.1"/>
</dbReference>
<dbReference type="InterPro" id="IPR018652">
    <property type="entry name" value="DUF2082_NA-bd_Znr"/>
</dbReference>
<dbReference type="AlphaFoldDB" id="A0A7G9WHA8"/>
<dbReference type="EMBL" id="CP060696">
    <property type="protein sequence ID" value="QNO18070.1"/>
    <property type="molecule type" value="Genomic_DNA"/>
</dbReference>